<feature type="compositionally biased region" description="Basic and acidic residues" evidence="1">
    <location>
        <begin position="36"/>
        <end position="51"/>
    </location>
</feature>
<feature type="region of interest" description="Disordered" evidence="1">
    <location>
        <begin position="29"/>
        <end position="55"/>
    </location>
</feature>
<evidence type="ECO:0000313" key="2">
    <source>
        <dbReference type="EMBL" id="CAE0813966.1"/>
    </source>
</evidence>
<proteinExistence type="predicted"/>
<feature type="region of interest" description="Disordered" evidence="1">
    <location>
        <begin position="75"/>
        <end position="106"/>
    </location>
</feature>
<reference evidence="2" key="1">
    <citation type="submission" date="2021-01" db="EMBL/GenBank/DDBJ databases">
        <authorList>
            <person name="Corre E."/>
            <person name="Pelletier E."/>
            <person name="Niang G."/>
            <person name="Scheremetjew M."/>
            <person name="Finn R."/>
            <person name="Kale V."/>
            <person name="Holt S."/>
            <person name="Cochrane G."/>
            <person name="Meng A."/>
            <person name="Brown T."/>
            <person name="Cohen L."/>
        </authorList>
    </citation>
    <scope>NUCLEOTIDE SEQUENCE</scope>
    <source>
        <strain evidence="2">CCMP1594</strain>
    </source>
</reference>
<dbReference type="AlphaFoldDB" id="A0A7S4D2F1"/>
<evidence type="ECO:0000256" key="1">
    <source>
        <dbReference type="SAM" id="MobiDB-lite"/>
    </source>
</evidence>
<organism evidence="2">
    <name type="scientific">Eutreptiella gymnastica</name>
    <dbReference type="NCBI Taxonomy" id="73025"/>
    <lineage>
        <taxon>Eukaryota</taxon>
        <taxon>Discoba</taxon>
        <taxon>Euglenozoa</taxon>
        <taxon>Euglenida</taxon>
        <taxon>Spirocuta</taxon>
        <taxon>Euglenophyceae</taxon>
        <taxon>Eutreptiales</taxon>
        <taxon>Eutreptiaceae</taxon>
        <taxon>Eutreptiella</taxon>
    </lineage>
</organism>
<name>A0A7S4D2F1_9EUGL</name>
<dbReference type="EMBL" id="HBJA01071479">
    <property type="protein sequence ID" value="CAE0813966.1"/>
    <property type="molecule type" value="Transcribed_RNA"/>
</dbReference>
<gene>
    <name evidence="2" type="ORF">EGYM00163_LOCUS25119</name>
</gene>
<sequence length="106" mass="11325">MTSDRTVLIFGINAPARYLKMSNAASTKMATKARNRRSEGLHHARTTDDRGWAGGNHGSIACTVAVARPCNTLKSKGGDHLGPTAHNNTQPPRMAPCPFADARAIE</sequence>
<accession>A0A7S4D2F1</accession>
<protein>
    <submittedName>
        <fullName evidence="2">Uncharacterized protein</fullName>
    </submittedName>
</protein>